<sequence>MHGLTAPADVVLLRAPQAYLREVWSLGRFRRDRRDEHEGERRGSMVNMVRTGLNTIVLATLIEVSRPEGKKGGPWSQVNAACANEQLVGTTVPSGENFSKCEETSNPFSALGLGYFGLMPEKGHYGEPAVTCNATRCLVFVPAASDYEEAQGLSYGSERIIVAPDLDAASTLCIYAIAVGGDDSFHVGNNVEDCGLPCEGRHECPAVTLPYYPGFGGPKEVNPGGQWDV</sequence>
<evidence type="ECO:0000313" key="1">
    <source>
        <dbReference type="EMBL" id="CAE7505667.1"/>
    </source>
</evidence>
<proteinExistence type="predicted"/>
<accession>A0A812SW00</accession>
<keyword evidence="2" id="KW-1185">Reference proteome</keyword>
<dbReference type="Proteomes" id="UP000601435">
    <property type="component" value="Unassembled WGS sequence"/>
</dbReference>
<reference evidence="1" key="1">
    <citation type="submission" date="2021-02" db="EMBL/GenBank/DDBJ databases">
        <authorList>
            <person name="Dougan E. K."/>
            <person name="Rhodes N."/>
            <person name="Thang M."/>
            <person name="Chan C."/>
        </authorList>
    </citation>
    <scope>NUCLEOTIDE SEQUENCE</scope>
</reference>
<name>A0A812SW00_9DINO</name>
<dbReference type="AlphaFoldDB" id="A0A812SW00"/>
<comment type="caution">
    <text evidence="1">The sequence shown here is derived from an EMBL/GenBank/DDBJ whole genome shotgun (WGS) entry which is preliminary data.</text>
</comment>
<dbReference type="EMBL" id="CAJNJA010023108">
    <property type="protein sequence ID" value="CAE7505667.1"/>
    <property type="molecule type" value="Genomic_DNA"/>
</dbReference>
<dbReference type="OrthoDB" id="10538011at2759"/>
<protein>
    <submittedName>
        <fullName evidence="1">Uncharacterized protein</fullName>
    </submittedName>
</protein>
<evidence type="ECO:0000313" key="2">
    <source>
        <dbReference type="Proteomes" id="UP000601435"/>
    </source>
</evidence>
<gene>
    <name evidence="1" type="ORF">SNEC2469_LOCUS14416</name>
</gene>
<organism evidence="1 2">
    <name type="scientific">Symbiodinium necroappetens</name>
    <dbReference type="NCBI Taxonomy" id="1628268"/>
    <lineage>
        <taxon>Eukaryota</taxon>
        <taxon>Sar</taxon>
        <taxon>Alveolata</taxon>
        <taxon>Dinophyceae</taxon>
        <taxon>Suessiales</taxon>
        <taxon>Symbiodiniaceae</taxon>
        <taxon>Symbiodinium</taxon>
    </lineage>
</organism>